<dbReference type="PRINTS" id="PR00145">
    <property type="entry name" value="ARGSUCLYASE"/>
</dbReference>
<dbReference type="GO" id="GO:0016829">
    <property type="term" value="F:lyase activity"/>
    <property type="evidence" value="ECO:0007669"/>
    <property type="project" value="UniProtKB-KW"/>
</dbReference>
<keyword evidence="4" id="KW-1185">Reference proteome</keyword>
<dbReference type="InterPro" id="IPR000362">
    <property type="entry name" value="Fumarate_lyase_fam"/>
</dbReference>
<dbReference type="AlphaFoldDB" id="A0A411YH05"/>
<proteinExistence type="predicted"/>
<dbReference type="PANTHER" id="PTHR43172">
    <property type="entry name" value="ADENYLOSUCCINATE LYASE"/>
    <property type="match status" value="1"/>
</dbReference>
<evidence type="ECO:0000313" key="3">
    <source>
        <dbReference type="EMBL" id="QBI20487.1"/>
    </source>
</evidence>
<feature type="domain" description="Adenylosuccinate lyase C-terminal" evidence="2">
    <location>
        <begin position="357"/>
        <end position="436"/>
    </location>
</feature>
<gene>
    <name evidence="3" type="ORF">ER308_13555</name>
</gene>
<evidence type="ECO:0000256" key="1">
    <source>
        <dbReference type="ARBA" id="ARBA00023239"/>
    </source>
</evidence>
<protein>
    <submittedName>
        <fullName evidence="3">Adenylosuccinate lyase family protein</fullName>
    </submittedName>
</protein>
<organism evidence="3 4">
    <name type="scientific">Egibacter rhizosphaerae</name>
    <dbReference type="NCBI Taxonomy" id="1670831"/>
    <lineage>
        <taxon>Bacteria</taxon>
        <taxon>Bacillati</taxon>
        <taxon>Actinomycetota</taxon>
        <taxon>Nitriliruptoria</taxon>
        <taxon>Egibacterales</taxon>
        <taxon>Egibacteraceae</taxon>
        <taxon>Egibacter</taxon>
    </lineage>
</organism>
<evidence type="ECO:0000313" key="4">
    <source>
        <dbReference type="Proteomes" id="UP000291469"/>
    </source>
</evidence>
<dbReference type="OrthoDB" id="9768878at2"/>
<dbReference type="InterPro" id="IPR008948">
    <property type="entry name" value="L-Aspartase-like"/>
</dbReference>
<dbReference type="PRINTS" id="PR00149">
    <property type="entry name" value="FUMRATELYASE"/>
</dbReference>
<dbReference type="KEGG" id="erz:ER308_13555"/>
<sequence length="449" mass="48046">MSIAWTATTDEMAACFTDAREVQAWLDVEAALARAEARLGLVPSEAAEQITARARVDEYDLDALRAEIRHAVHPVMPLVRALADRCAGGAGEYVHWGATTQDVLDTGLVLRLAEAEELLSRDLARLIDILEGLARAHRGTPMAGRTHGQQAVPITFGYKVAVWVDELRRHARTLASLRTETFVVQFGGAAGTLASLGPVGLEVRAALADELDLGEALITWHTSRDRAAHLAFVVAMVAGAVQRAAAEVVALQRTEVGEVAEPAHAGKVGSSTMPHKHNPATCEAIWTLGELVLGDVRTGLSGFGSLHERDKAVYTVDVDYLPRVFGHTHRMLELATEVFAGLTVDRGRMRANLDASRGGVFSERAMMVLADRIGRQRAHDLVSAAARSATDHGGHLRDALHAHPEVATVLGVSEIDGLFDPEPLTEAAVAMVDRVCPPSRSADEPATTG</sequence>
<name>A0A411YH05_9ACTN</name>
<dbReference type="InterPro" id="IPR022761">
    <property type="entry name" value="Fumarate_lyase_N"/>
</dbReference>
<accession>A0A411YH05</accession>
<dbReference type="SUPFAM" id="SSF48557">
    <property type="entry name" value="L-aspartase-like"/>
    <property type="match status" value="1"/>
</dbReference>
<keyword evidence="1 3" id="KW-0456">Lyase</keyword>
<dbReference type="Pfam" id="PF10397">
    <property type="entry name" value="ADSL_C"/>
    <property type="match status" value="1"/>
</dbReference>
<reference evidence="3 4" key="1">
    <citation type="submission" date="2019-01" db="EMBL/GenBank/DDBJ databases">
        <title>Egibacter rhizosphaerae EGI 80759T.</title>
        <authorList>
            <person name="Chen D.-D."/>
            <person name="Tian Y."/>
            <person name="Jiao J.-Y."/>
            <person name="Zhang X.-T."/>
            <person name="Zhang Y.-G."/>
            <person name="Zhang Y."/>
            <person name="Xiao M."/>
            <person name="Shu W.-S."/>
            <person name="Li W.-J."/>
        </authorList>
    </citation>
    <scope>NUCLEOTIDE SEQUENCE [LARGE SCALE GENOMIC DNA]</scope>
    <source>
        <strain evidence="3 4">EGI 80759</strain>
    </source>
</reference>
<dbReference type="SMART" id="SM00998">
    <property type="entry name" value="ADSL_C"/>
    <property type="match status" value="1"/>
</dbReference>
<dbReference type="EMBL" id="CP036402">
    <property type="protein sequence ID" value="QBI20487.1"/>
    <property type="molecule type" value="Genomic_DNA"/>
</dbReference>
<dbReference type="Gene3D" id="1.10.40.30">
    <property type="entry name" value="Fumarase/aspartase (C-terminal domain)"/>
    <property type="match status" value="1"/>
</dbReference>
<dbReference type="CDD" id="cd01597">
    <property type="entry name" value="pCLME"/>
    <property type="match status" value="1"/>
</dbReference>
<dbReference type="Gene3D" id="1.20.200.10">
    <property type="entry name" value="Fumarase/aspartase (Central domain)"/>
    <property type="match status" value="1"/>
</dbReference>
<dbReference type="PROSITE" id="PS00163">
    <property type="entry name" value="FUMARATE_LYASES"/>
    <property type="match status" value="1"/>
</dbReference>
<dbReference type="InterPro" id="IPR020557">
    <property type="entry name" value="Fumarate_lyase_CS"/>
</dbReference>
<dbReference type="RefSeq" id="WP_131155483.1">
    <property type="nucleotide sequence ID" value="NZ_CP036402.1"/>
</dbReference>
<evidence type="ECO:0000259" key="2">
    <source>
        <dbReference type="SMART" id="SM00998"/>
    </source>
</evidence>
<dbReference type="Pfam" id="PF00206">
    <property type="entry name" value="Lyase_1"/>
    <property type="match status" value="1"/>
</dbReference>
<dbReference type="Proteomes" id="UP000291469">
    <property type="component" value="Chromosome"/>
</dbReference>
<dbReference type="InterPro" id="IPR019468">
    <property type="entry name" value="AdenyloSucc_lyase_C"/>
</dbReference>